<dbReference type="CDD" id="cd07840">
    <property type="entry name" value="STKc_CDK9_like"/>
    <property type="match status" value="1"/>
</dbReference>
<dbReference type="InterPro" id="IPR017441">
    <property type="entry name" value="Protein_kinase_ATP_BS"/>
</dbReference>
<dbReference type="InterPro" id="IPR000719">
    <property type="entry name" value="Prot_kinase_dom"/>
</dbReference>
<dbReference type="PANTHER" id="PTHR24056">
    <property type="entry name" value="CELL DIVISION PROTEIN KINASE"/>
    <property type="match status" value="1"/>
</dbReference>
<evidence type="ECO:0000256" key="3">
    <source>
        <dbReference type="ARBA" id="ARBA00022679"/>
    </source>
</evidence>
<dbReference type="PROSITE" id="PS50011">
    <property type="entry name" value="PROTEIN_KINASE_DOM"/>
    <property type="match status" value="1"/>
</dbReference>
<dbReference type="InterPro" id="IPR008271">
    <property type="entry name" value="Ser/Thr_kinase_AS"/>
</dbReference>
<dbReference type="GO" id="GO:0008353">
    <property type="term" value="F:RNA polymerase II CTD heptapeptide repeat kinase activity"/>
    <property type="evidence" value="ECO:0007669"/>
    <property type="project" value="TreeGrafter"/>
</dbReference>
<evidence type="ECO:0000256" key="6">
    <source>
        <dbReference type="ARBA" id="ARBA00022840"/>
    </source>
</evidence>
<evidence type="ECO:0000259" key="10">
    <source>
        <dbReference type="PROSITE" id="PS50011"/>
    </source>
</evidence>
<dbReference type="SMART" id="SM00220">
    <property type="entry name" value="S_TKc"/>
    <property type="match status" value="1"/>
</dbReference>
<dbReference type="AlphaFoldDB" id="A0A9P6ARX1"/>
<dbReference type="GO" id="GO:0005524">
    <property type="term" value="F:ATP binding"/>
    <property type="evidence" value="ECO:0007669"/>
    <property type="project" value="UniProtKB-UniRule"/>
</dbReference>
<dbReference type="Gene3D" id="1.10.510.10">
    <property type="entry name" value="Transferase(Phosphotransferase) domain 1"/>
    <property type="match status" value="1"/>
</dbReference>
<keyword evidence="2 8" id="KW-0723">Serine/threonine-protein kinase</keyword>
<keyword evidence="6 7" id="KW-0067">ATP-binding</keyword>
<keyword evidence="5" id="KW-0418">Kinase</keyword>
<evidence type="ECO:0000256" key="7">
    <source>
        <dbReference type="PROSITE-ProRule" id="PRU10141"/>
    </source>
</evidence>
<comment type="similarity">
    <text evidence="1">Belongs to the protein kinase superfamily. CMGC Ser/Thr protein kinase family. CDC2/CDKX subfamily.</text>
</comment>
<keyword evidence="4 7" id="KW-0547">Nucleotide-binding</keyword>
<evidence type="ECO:0000256" key="2">
    <source>
        <dbReference type="ARBA" id="ARBA00022527"/>
    </source>
</evidence>
<gene>
    <name evidence="11" type="ORF">BS47DRAFT_1373238</name>
</gene>
<evidence type="ECO:0000256" key="9">
    <source>
        <dbReference type="SAM" id="MobiDB-lite"/>
    </source>
</evidence>
<dbReference type="GO" id="GO:0032968">
    <property type="term" value="P:positive regulation of transcription elongation by RNA polymerase II"/>
    <property type="evidence" value="ECO:0007669"/>
    <property type="project" value="TreeGrafter"/>
</dbReference>
<accession>A0A9P6ARX1</accession>
<keyword evidence="3" id="KW-0808">Transferase</keyword>
<evidence type="ECO:0000256" key="8">
    <source>
        <dbReference type="RuleBase" id="RU000304"/>
    </source>
</evidence>
<name>A0A9P6ARX1_9AGAM</name>
<dbReference type="Proteomes" id="UP000886523">
    <property type="component" value="Unassembled WGS sequence"/>
</dbReference>
<protein>
    <recommendedName>
        <fullName evidence="10">Protein kinase domain-containing protein</fullName>
    </recommendedName>
</protein>
<dbReference type="PANTHER" id="PTHR24056:SF546">
    <property type="entry name" value="CYCLIN-DEPENDENT KINASE 12"/>
    <property type="match status" value="1"/>
</dbReference>
<sequence length="396" mass="45525">MKKTKHDQTPRDNLPVSVRKPELPPRPQSLPSSPPRLSPRPLEPTDVPPPPASVQPESTLAPGPNRERDLYQIVAQVGEGTFGQVYKARNTQSGKYVALKRIRMESERDGFPVTAMREIKLLQSLRHENVINLHEMMVSKGNVYMVFEYMDHDLTGILSQNNFHFTEGHLKSLCHQMLAGIAYLHQKAVIHRDMKGSNILINNQGILKIADFGLARFYQKRRRTDYTNRVITLWYRPPELLLGATVYGPEVDMWSVGCIMLELFTKKPIFQGNDEIHQLETIYKLMGTPSVEEWVGFSDLPWYELVKPPEKIKNRFRSAFQKYLSPTALDLAQKLLEYDPAKRITASDALDTSFFKVEPAAVLPVDLANLEGEWHEYESKMERERKKRIPQDMEVS</sequence>
<dbReference type="Pfam" id="PF00069">
    <property type="entry name" value="Pkinase"/>
    <property type="match status" value="1"/>
</dbReference>
<dbReference type="SUPFAM" id="SSF56112">
    <property type="entry name" value="Protein kinase-like (PK-like)"/>
    <property type="match status" value="1"/>
</dbReference>
<evidence type="ECO:0000256" key="4">
    <source>
        <dbReference type="ARBA" id="ARBA00022741"/>
    </source>
</evidence>
<evidence type="ECO:0000256" key="5">
    <source>
        <dbReference type="ARBA" id="ARBA00022777"/>
    </source>
</evidence>
<feature type="binding site" evidence="7">
    <location>
        <position position="100"/>
    </location>
    <ligand>
        <name>ATP</name>
        <dbReference type="ChEBI" id="CHEBI:30616"/>
    </ligand>
</feature>
<organism evidence="11 12">
    <name type="scientific">Hydnum rufescens UP504</name>
    <dbReference type="NCBI Taxonomy" id="1448309"/>
    <lineage>
        <taxon>Eukaryota</taxon>
        <taxon>Fungi</taxon>
        <taxon>Dikarya</taxon>
        <taxon>Basidiomycota</taxon>
        <taxon>Agaricomycotina</taxon>
        <taxon>Agaricomycetes</taxon>
        <taxon>Cantharellales</taxon>
        <taxon>Hydnaceae</taxon>
        <taxon>Hydnum</taxon>
    </lineage>
</organism>
<feature type="region of interest" description="Disordered" evidence="9">
    <location>
        <begin position="1"/>
        <end position="65"/>
    </location>
</feature>
<dbReference type="FunFam" id="1.10.510.10:FF:000562">
    <property type="entry name" value="Serine/threonine-protein kinase bur1"/>
    <property type="match status" value="1"/>
</dbReference>
<evidence type="ECO:0000256" key="1">
    <source>
        <dbReference type="ARBA" id="ARBA00006485"/>
    </source>
</evidence>
<dbReference type="GO" id="GO:0030332">
    <property type="term" value="F:cyclin binding"/>
    <property type="evidence" value="ECO:0007669"/>
    <property type="project" value="TreeGrafter"/>
</dbReference>
<proteinExistence type="inferred from homology"/>
<comment type="caution">
    <text evidence="11">The sequence shown here is derived from an EMBL/GenBank/DDBJ whole genome shotgun (WGS) entry which is preliminary data.</text>
</comment>
<dbReference type="PROSITE" id="PS00107">
    <property type="entry name" value="PROTEIN_KINASE_ATP"/>
    <property type="match status" value="1"/>
</dbReference>
<reference evidence="11" key="1">
    <citation type="journal article" date="2020" name="Nat. Commun.">
        <title>Large-scale genome sequencing of mycorrhizal fungi provides insights into the early evolution of symbiotic traits.</title>
        <authorList>
            <person name="Miyauchi S."/>
            <person name="Kiss E."/>
            <person name="Kuo A."/>
            <person name="Drula E."/>
            <person name="Kohler A."/>
            <person name="Sanchez-Garcia M."/>
            <person name="Morin E."/>
            <person name="Andreopoulos B."/>
            <person name="Barry K.W."/>
            <person name="Bonito G."/>
            <person name="Buee M."/>
            <person name="Carver A."/>
            <person name="Chen C."/>
            <person name="Cichocki N."/>
            <person name="Clum A."/>
            <person name="Culley D."/>
            <person name="Crous P.W."/>
            <person name="Fauchery L."/>
            <person name="Girlanda M."/>
            <person name="Hayes R.D."/>
            <person name="Keri Z."/>
            <person name="LaButti K."/>
            <person name="Lipzen A."/>
            <person name="Lombard V."/>
            <person name="Magnuson J."/>
            <person name="Maillard F."/>
            <person name="Murat C."/>
            <person name="Nolan M."/>
            <person name="Ohm R.A."/>
            <person name="Pangilinan J."/>
            <person name="Pereira M.F."/>
            <person name="Perotto S."/>
            <person name="Peter M."/>
            <person name="Pfister S."/>
            <person name="Riley R."/>
            <person name="Sitrit Y."/>
            <person name="Stielow J.B."/>
            <person name="Szollosi G."/>
            <person name="Zifcakova L."/>
            <person name="Stursova M."/>
            <person name="Spatafora J.W."/>
            <person name="Tedersoo L."/>
            <person name="Vaario L.M."/>
            <person name="Yamada A."/>
            <person name="Yan M."/>
            <person name="Wang P."/>
            <person name="Xu J."/>
            <person name="Bruns T."/>
            <person name="Baldrian P."/>
            <person name="Vilgalys R."/>
            <person name="Dunand C."/>
            <person name="Henrissat B."/>
            <person name="Grigoriev I.V."/>
            <person name="Hibbett D."/>
            <person name="Nagy L.G."/>
            <person name="Martin F.M."/>
        </authorList>
    </citation>
    <scope>NUCLEOTIDE SEQUENCE</scope>
    <source>
        <strain evidence="11">UP504</strain>
    </source>
</reference>
<feature type="compositionally biased region" description="Basic and acidic residues" evidence="9">
    <location>
        <begin position="1"/>
        <end position="10"/>
    </location>
</feature>
<dbReference type="InterPro" id="IPR011009">
    <property type="entry name" value="Kinase-like_dom_sf"/>
</dbReference>
<feature type="compositionally biased region" description="Pro residues" evidence="9">
    <location>
        <begin position="24"/>
        <end position="53"/>
    </location>
</feature>
<dbReference type="FunFam" id="3.30.200.20:FF:000270">
    <property type="entry name" value="Serine/threonine-protein kinase bur1"/>
    <property type="match status" value="1"/>
</dbReference>
<dbReference type="InterPro" id="IPR050108">
    <property type="entry name" value="CDK"/>
</dbReference>
<dbReference type="PROSITE" id="PS00108">
    <property type="entry name" value="PROTEIN_KINASE_ST"/>
    <property type="match status" value="1"/>
</dbReference>
<dbReference type="Gene3D" id="3.30.200.20">
    <property type="entry name" value="Phosphorylase Kinase, domain 1"/>
    <property type="match status" value="1"/>
</dbReference>
<evidence type="ECO:0000313" key="12">
    <source>
        <dbReference type="Proteomes" id="UP000886523"/>
    </source>
</evidence>
<dbReference type="OrthoDB" id="204883at2759"/>
<feature type="domain" description="Protein kinase" evidence="10">
    <location>
        <begin position="71"/>
        <end position="355"/>
    </location>
</feature>
<dbReference type="EMBL" id="MU129009">
    <property type="protein sequence ID" value="KAF9510838.1"/>
    <property type="molecule type" value="Genomic_DNA"/>
</dbReference>
<dbReference type="GO" id="GO:0008024">
    <property type="term" value="C:cyclin/CDK positive transcription elongation factor complex"/>
    <property type="evidence" value="ECO:0007669"/>
    <property type="project" value="TreeGrafter"/>
</dbReference>
<evidence type="ECO:0000313" key="11">
    <source>
        <dbReference type="EMBL" id="KAF9510838.1"/>
    </source>
</evidence>
<keyword evidence="12" id="KW-1185">Reference proteome</keyword>